<evidence type="ECO:0000256" key="11">
    <source>
        <dbReference type="ARBA" id="ARBA00023224"/>
    </source>
</evidence>
<name>A0A8C2QLQ3_CRIGR</name>
<proteinExistence type="inferred from homology"/>
<dbReference type="Pfam" id="PF05296">
    <property type="entry name" value="TAS2R"/>
    <property type="match status" value="1"/>
</dbReference>
<evidence type="ECO:0000256" key="7">
    <source>
        <dbReference type="ARBA" id="ARBA00023040"/>
    </source>
</evidence>
<keyword evidence="11" id="KW-0807">Transducer</keyword>
<reference evidence="14" key="2">
    <citation type="submission" date="2025-09" db="UniProtKB">
        <authorList>
            <consortium name="Ensembl"/>
        </authorList>
    </citation>
    <scope>IDENTIFICATION</scope>
</reference>
<feature type="transmembrane region" description="Helical" evidence="13">
    <location>
        <begin position="339"/>
        <end position="361"/>
    </location>
</feature>
<evidence type="ECO:0000256" key="5">
    <source>
        <dbReference type="ARBA" id="ARBA00022692"/>
    </source>
</evidence>
<feature type="transmembrane region" description="Helical" evidence="13">
    <location>
        <begin position="381"/>
        <end position="414"/>
    </location>
</feature>
<dbReference type="GO" id="GO:0033038">
    <property type="term" value="F:bitter taste receptor activity"/>
    <property type="evidence" value="ECO:0007669"/>
    <property type="project" value="InterPro"/>
</dbReference>
<evidence type="ECO:0000256" key="3">
    <source>
        <dbReference type="ARBA" id="ARBA00022480"/>
    </source>
</evidence>
<dbReference type="FunFam" id="1.20.1070.10:FF:000042">
    <property type="entry name" value="Taste receptor type 2 member 7"/>
    <property type="match status" value="1"/>
</dbReference>
<dbReference type="InterPro" id="IPR007960">
    <property type="entry name" value="TAS2R"/>
</dbReference>
<dbReference type="GO" id="GO:0016020">
    <property type="term" value="C:membrane"/>
    <property type="evidence" value="ECO:0007669"/>
    <property type="project" value="UniProtKB-SubCell"/>
</dbReference>
<dbReference type="CDD" id="cd15027">
    <property type="entry name" value="7tm_TAS2R43-like"/>
    <property type="match status" value="1"/>
</dbReference>
<keyword evidence="4" id="KW-0716">Sensory transduction</keyword>
<dbReference type="Proteomes" id="UP000694386">
    <property type="component" value="Unplaced"/>
</dbReference>
<feature type="transmembrane region" description="Helical" evidence="13">
    <location>
        <begin position="210"/>
        <end position="243"/>
    </location>
</feature>
<feature type="transmembrane region" description="Helical" evidence="13">
    <location>
        <begin position="291"/>
        <end position="319"/>
    </location>
</feature>
<keyword evidence="10" id="KW-0325">Glycoprotein</keyword>
<keyword evidence="3" id="KW-0919">Taste</keyword>
<comment type="similarity">
    <text evidence="2 12">Belongs to the G-protein coupled receptor T2R family.</text>
</comment>
<evidence type="ECO:0000256" key="4">
    <source>
        <dbReference type="ARBA" id="ARBA00022606"/>
    </source>
</evidence>
<comment type="subcellular location">
    <subcellularLocation>
        <location evidence="1">Membrane</location>
        <topology evidence="1">Multi-pass membrane protein</topology>
    </subcellularLocation>
</comment>
<keyword evidence="9" id="KW-0675">Receptor</keyword>
<keyword evidence="7" id="KW-0297">G-protein coupled receptor</keyword>
<dbReference type="Ensembl" id="ENSCGRT00001025153.1">
    <property type="protein sequence ID" value="ENSCGRP00001020909.1"/>
    <property type="gene ID" value="ENSCGRG00001019916.1"/>
</dbReference>
<evidence type="ECO:0000313" key="15">
    <source>
        <dbReference type="Proteomes" id="UP000694386"/>
    </source>
</evidence>
<dbReference type="Gene3D" id="1.20.1070.10">
    <property type="entry name" value="Rhodopsin 7-helix transmembrane proteins"/>
    <property type="match status" value="1"/>
</dbReference>
<dbReference type="PANTHER" id="PTHR11394">
    <property type="entry name" value="TASTE RECEPTOR TYPE 2"/>
    <property type="match status" value="1"/>
</dbReference>
<keyword evidence="6 13" id="KW-1133">Transmembrane helix</keyword>
<evidence type="ECO:0000256" key="6">
    <source>
        <dbReference type="ARBA" id="ARBA00022989"/>
    </source>
</evidence>
<evidence type="ECO:0000256" key="12">
    <source>
        <dbReference type="RuleBase" id="RU004423"/>
    </source>
</evidence>
<accession>A0A8C2QLQ3</accession>
<evidence type="ECO:0000256" key="13">
    <source>
        <dbReference type="SAM" id="Phobius"/>
    </source>
</evidence>
<evidence type="ECO:0000256" key="1">
    <source>
        <dbReference type="ARBA" id="ARBA00004141"/>
    </source>
</evidence>
<dbReference type="SUPFAM" id="SSF81321">
    <property type="entry name" value="Family A G protein-coupled receptor-like"/>
    <property type="match status" value="1"/>
</dbReference>
<evidence type="ECO:0000256" key="9">
    <source>
        <dbReference type="ARBA" id="ARBA00023170"/>
    </source>
</evidence>
<evidence type="ECO:0000256" key="2">
    <source>
        <dbReference type="ARBA" id="ARBA00007376"/>
    </source>
</evidence>
<evidence type="ECO:0000313" key="14">
    <source>
        <dbReference type="Ensembl" id="ENSCGRP00001020909.1"/>
    </source>
</evidence>
<reference evidence="14" key="1">
    <citation type="submission" date="2025-08" db="UniProtKB">
        <authorList>
            <consortium name="Ensembl"/>
        </authorList>
    </citation>
    <scope>IDENTIFICATION</scope>
</reference>
<keyword evidence="8 13" id="KW-0472">Membrane</keyword>
<keyword evidence="5 13" id="KW-0812">Transmembrane</keyword>
<dbReference type="AlphaFoldDB" id="A0A8C2QLQ3"/>
<feature type="transmembrane region" description="Helical" evidence="13">
    <location>
        <begin position="442"/>
        <end position="464"/>
    </location>
</feature>
<evidence type="ECO:0000256" key="8">
    <source>
        <dbReference type="ARBA" id="ARBA00023136"/>
    </source>
</evidence>
<organism evidence="14 15">
    <name type="scientific">Cricetulus griseus</name>
    <name type="common">Chinese hamster</name>
    <name type="synonym">Cricetulus barabensis griseus</name>
    <dbReference type="NCBI Taxonomy" id="10029"/>
    <lineage>
        <taxon>Eukaryota</taxon>
        <taxon>Metazoa</taxon>
        <taxon>Chordata</taxon>
        <taxon>Craniata</taxon>
        <taxon>Vertebrata</taxon>
        <taxon>Euteleostomi</taxon>
        <taxon>Mammalia</taxon>
        <taxon>Eutheria</taxon>
        <taxon>Euarchontoglires</taxon>
        <taxon>Glires</taxon>
        <taxon>Rodentia</taxon>
        <taxon>Myomorpha</taxon>
        <taxon>Muroidea</taxon>
        <taxon>Cricetidae</taxon>
        <taxon>Cricetinae</taxon>
        <taxon>Cricetulus</taxon>
    </lineage>
</organism>
<sequence>MIISPEKAQTLLELKLHLSLFLFRKGQTFHGYQRSKYIKVWLLLSPILDPIDLLYPGTITGKVALRMCENSDGMKAKTLMIFLLQEPKQLEIQRIIEPTLFIYICCISIQDCDSELQKQMRQEEKFSNVALDSTLFKILYVKRQHYNTFADFNWLLFANIVLQNETCILMFFRLKQTLLEGWEKLIIPGNKHKVYNALGIHKVQVLSPRLYVMSFFLIIAAITMMAEVTLGSFANVFIVLVNFTDCIKRRKISLADRILTALAIFRICLLWVILINWCSTVFSPASLTKQVRFIICVAWAVTNHFHTWLAALLSILYLLKIGNFPNRIFLGLKGKIKSVIVVVLLGSLVLLFLNLTMMTMGKKVQVNGHRGNMTEKTKVAYAVNLIVVTAFTLNNVIPFTISMICFLLLIYSLYKHLKTMKLYGKGSHDPGTMAHIKALQAVVSFLLLFAMFILSLIVSGYSYVKPLDEPVHLICQIIGTLYPSSHSYILIWGNKKIKQAFVLAMVQVRTRLWLKERKP</sequence>
<evidence type="ECO:0008006" key="16">
    <source>
        <dbReference type="Google" id="ProtNLM"/>
    </source>
</evidence>
<evidence type="ECO:0000256" key="10">
    <source>
        <dbReference type="ARBA" id="ARBA00023180"/>
    </source>
</evidence>
<feature type="transmembrane region" description="Helical" evidence="13">
    <location>
        <begin position="470"/>
        <end position="491"/>
    </location>
</feature>
<feature type="transmembrane region" description="Helical" evidence="13">
    <location>
        <begin position="263"/>
        <end position="285"/>
    </location>
</feature>
<protein>
    <recommendedName>
        <fullName evidence="16">Taste receptor type 2</fullName>
    </recommendedName>
</protein>
<dbReference type="GO" id="GO:0004930">
    <property type="term" value="F:G protein-coupled receptor activity"/>
    <property type="evidence" value="ECO:0007669"/>
    <property type="project" value="UniProtKB-KW"/>
</dbReference>
<dbReference type="PANTHER" id="PTHR11394:SF81">
    <property type="entry name" value="TASTE RECEPTOR TYPE 2 MEMBER 136"/>
    <property type="match status" value="1"/>
</dbReference>